<evidence type="ECO:0000256" key="1">
    <source>
        <dbReference type="SAM" id="MobiDB-lite"/>
    </source>
</evidence>
<accession>A0ABS1Q9U3</accession>
<dbReference type="EMBL" id="JAELVM010000001">
    <property type="protein sequence ID" value="MBL1219379.1"/>
    <property type="molecule type" value="Genomic_DNA"/>
</dbReference>
<sequence length="546" mass="60352">MRKKIILRLFFLTAFMALLWSCRSEDFAKNESESQRNNADFFKHQVSKFSKDAPDYISILENYNKEKDFLSTMSDQKGMPLWDKMKVIAKETETGLIIPLSHDNENMSSIIFVSFDSKNTVTGINNCDNNTLQNIVYDGKIEHDIREELLYTFMYMDNQTFGNEYFTAIPEDLFKGKKYNLRYGRMKLKDFETPDISGNEANKIITTESCSNYWSCKNHETWSSCDHCGLCYMTSCTTVLIYIPEGPSVPGGGNPGNPDNGGGGVPGSGPPPKDPCRVPVENGPFYKLHNPCENGNPDDTFGEDPCKIAKGPVSNVNNIIHVSTIASEVKALESHAKNSFTEYGMAVVNAGSSIIAQDPYSNNDPSNPGSVNIIYPTIGDPLVDAHSHPSHGAAPPSVKDLYATINTAQIYPTYLGSFVFAHNGTKYAFVITNKEKALLFLENYPISENTTNEGRIFNTKSDLGTDFNEIYKSFMSGKFPAYSGSDQNDGMESAYAYILEKYDVGINLAKTDAGGQLKPLKSVSFKHTIPASGGKKVTAFKAEPCP</sequence>
<name>A0ABS1Q9U3_9FLAO</name>
<dbReference type="Proteomes" id="UP000661696">
    <property type="component" value="Unassembled WGS sequence"/>
</dbReference>
<evidence type="ECO:0000313" key="4">
    <source>
        <dbReference type="Proteomes" id="UP000661696"/>
    </source>
</evidence>
<protein>
    <recommendedName>
        <fullName evidence="5">Spi protease inhibitor domain-containing protein</fullName>
    </recommendedName>
</protein>
<comment type="caution">
    <text evidence="3">The sequence shown here is derived from an EMBL/GenBank/DDBJ whole genome shotgun (WGS) entry which is preliminary data.</text>
</comment>
<keyword evidence="4" id="KW-1185">Reference proteome</keyword>
<keyword evidence="2" id="KW-0732">Signal</keyword>
<organism evidence="3 4">
    <name type="scientific">Chryseobacterium endalhagicum</name>
    <dbReference type="NCBI Taxonomy" id="2797638"/>
    <lineage>
        <taxon>Bacteria</taxon>
        <taxon>Pseudomonadati</taxon>
        <taxon>Bacteroidota</taxon>
        <taxon>Flavobacteriia</taxon>
        <taxon>Flavobacteriales</taxon>
        <taxon>Weeksellaceae</taxon>
        <taxon>Chryseobacterium group</taxon>
        <taxon>Chryseobacterium</taxon>
    </lineage>
</organism>
<proteinExistence type="predicted"/>
<feature type="region of interest" description="Disordered" evidence="1">
    <location>
        <begin position="249"/>
        <end position="277"/>
    </location>
</feature>
<evidence type="ECO:0000256" key="2">
    <source>
        <dbReference type="SAM" id="SignalP"/>
    </source>
</evidence>
<evidence type="ECO:0008006" key="5">
    <source>
        <dbReference type="Google" id="ProtNLM"/>
    </source>
</evidence>
<gene>
    <name evidence="3" type="ORF">JET18_00895</name>
</gene>
<feature type="chain" id="PRO_5045598392" description="Spi protease inhibitor domain-containing protein" evidence="2">
    <location>
        <begin position="29"/>
        <end position="546"/>
    </location>
</feature>
<feature type="compositionally biased region" description="Gly residues" evidence="1">
    <location>
        <begin position="249"/>
        <end position="267"/>
    </location>
</feature>
<dbReference type="RefSeq" id="WP_202088526.1">
    <property type="nucleotide sequence ID" value="NZ_JAELVM010000001.1"/>
</dbReference>
<reference evidence="3 4" key="1">
    <citation type="submission" date="2020-12" db="EMBL/GenBank/DDBJ databases">
        <title>Chryseobacterium endoalhailicus sp. nov., isolated from seed of leguminous plant.</title>
        <authorList>
            <person name="Zhang X."/>
        </authorList>
    </citation>
    <scope>NUCLEOTIDE SEQUENCE [LARGE SCALE GENOMIC DNA]</scope>
    <source>
        <strain evidence="3 4">L7</strain>
    </source>
</reference>
<evidence type="ECO:0000313" key="3">
    <source>
        <dbReference type="EMBL" id="MBL1219379.1"/>
    </source>
</evidence>
<feature type="signal peptide" evidence="2">
    <location>
        <begin position="1"/>
        <end position="28"/>
    </location>
</feature>